<comment type="caution">
    <text evidence="2">The sequence shown here is derived from an EMBL/GenBank/DDBJ whole genome shotgun (WGS) entry which is preliminary data.</text>
</comment>
<evidence type="ECO:0000256" key="1">
    <source>
        <dbReference type="SAM" id="MobiDB-lite"/>
    </source>
</evidence>
<name>A0ABQ6QK16_9BACT</name>
<feature type="compositionally biased region" description="Acidic residues" evidence="1">
    <location>
        <begin position="7"/>
        <end position="20"/>
    </location>
</feature>
<evidence type="ECO:0000313" key="3">
    <source>
        <dbReference type="Proteomes" id="UP001342631"/>
    </source>
</evidence>
<dbReference type="Proteomes" id="UP001342631">
    <property type="component" value="Unassembled WGS sequence"/>
</dbReference>
<feature type="region of interest" description="Disordered" evidence="1">
    <location>
        <begin position="1"/>
        <end position="54"/>
    </location>
</feature>
<evidence type="ECO:0000313" key="2">
    <source>
        <dbReference type="EMBL" id="GMU04352.1"/>
    </source>
</evidence>
<proteinExistence type="predicted"/>
<sequence length="54" mass="5891">MRSIQEIGDDGGQDPGDQETGDFRGGRREQARKGTGREHRRGLAPSKGEIVPQT</sequence>
<feature type="compositionally biased region" description="Basic and acidic residues" evidence="1">
    <location>
        <begin position="21"/>
        <end position="37"/>
    </location>
</feature>
<dbReference type="EMBL" id="BTTX01000001">
    <property type="protein sequence ID" value="GMU04352.1"/>
    <property type="molecule type" value="Genomic_DNA"/>
</dbReference>
<protein>
    <submittedName>
        <fullName evidence="2">Uncharacterized protein</fullName>
    </submittedName>
</protein>
<gene>
    <name evidence="2" type="ORF">ASNO1_06040</name>
</gene>
<accession>A0ABQ6QK16</accession>
<keyword evidence="3" id="KW-1185">Reference proteome</keyword>
<reference evidence="2 3" key="1">
    <citation type="journal article" date="2024" name="Arch. Microbiol.">
        <title>Corallococcus caeni sp. nov., a novel myxobacterium isolated from activated sludge.</title>
        <authorList>
            <person name="Tomita S."/>
            <person name="Nakai R."/>
            <person name="Kuroda K."/>
            <person name="Kurashita H."/>
            <person name="Hatamoto M."/>
            <person name="Yamaguchi T."/>
            <person name="Narihiro T."/>
        </authorList>
    </citation>
    <scope>NUCLEOTIDE SEQUENCE [LARGE SCALE GENOMIC DNA]</scope>
    <source>
        <strain evidence="2 3">NO1</strain>
    </source>
</reference>
<organism evidence="2 3">
    <name type="scientific">Corallococcus caeni</name>
    <dbReference type="NCBI Taxonomy" id="3082388"/>
    <lineage>
        <taxon>Bacteria</taxon>
        <taxon>Pseudomonadati</taxon>
        <taxon>Myxococcota</taxon>
        <taxon>Myxococcia</taxon>
        <taxon>Myxococcales</taxon>
        <taxon>Cystobacterineae</taxon>
        <taxon>Myxococcaceae</taxon>
        <taxon>Corallococcus</taxon>
    </lineage>
</organism>